<feature type="short sequence motif" description="'KMSKS' region" evidence="10">
    <location>
        <begin position="240"/>
        <end position="244"/>
    </location>
</feature>
<dbReference type="PROSITE" id="PS00178">
    <property type="entry name" value="AA_TRNA_LIGASE_I"/>
    <property type="match status" value="1"/>
</dbReference>
<dbReference type="PRINTS" id="PR00987">
    <property type="entry name" value="TRNASYNTHGLU"/>
</dbReference>
<dbReference type="EC" id="6.1.1.17" evidence="10"/>
<keyword evidence="7 10" id="KW-0067">ATP-binding</keyword>
<evidence type="ECO:0000256" key="11">
    <source>
        <dbReference type="SAM" id="MobiDB-lite"/>
    </source>
</evidence>
<dbReference type="InterPro" id="IPR008925">
    <property type="entry name" value="aa_tRNA-synth_I_cd-bd_sf"/>
</dbReference>
<accession>A0A5D4GZS9</accession>
<comment type="caution">
    <text evidence="14">The sequence shown here is derived from an EMBL/GenBank/DDBJ whole genome shotgun (WGS) entry which is preliminary data.</text>
</comment>
<evidence type="ECO:0000259" key="13">
    <source>
        <dbReference type="Pfam" id="PF19269"/>
    </source>
</evidence>
<comment type="subunit">
    <text evidence="3 10">Monomer.</text>
</comment>
<keyword evidence="15" id="KW-1185">Reference proteome</keyword>
<evidence type="ECO:0000256" key="5">
    <source>
        <dbReference type="ARBA" id="ARBA00022598"/>
    </source>
</evidence>
<dbReference type="InterPro" id="IPR045462">
    <property type="entry name" value="aa-tRNA-synth_I_cd-bd"/>
</dbReference>
<evidence type="ECO:0000313" key="15">
    <source>
        <dbReference type="Proteomes" id="UP000323258"/>
    </source>
</evidence>
<dbReference type="InterPro" id="IPR020751">
    <property type="entry name" value="aa-tRNA-synth_I_codon-bd_sub2"/>
</dbReference>
<evidence type="ECO:0000256" key="9">
    <source>
        <dbReference type="ARBA" id="ARBA00023146"/>
    </source>
</evidence>
<name>A0A5D4GZS9_9HYPH</name>
<dbReference type="AlphaFoldDB" id="A0A5D4GZS9"/>
<dbReference type="GO" id="GO:0005829">
    <property type="term" value="C:cytosol"/>
    <property type="evidence" value="ECO:0007669"/>
    <property type="project" value="TreeGrafter"/>
</dbReference>
<organism evidence="14 15">
    <name type="scientific">Neoaquamicrobium microcysteis</name>
    <dbReference type="NCBI Taxonomy" id="2682781"/>
    <lineage>
        <taxon>Bacteria</taxon>
        <taxon>Pseudomonadati</taxon>
        <taxon>Pseudomonadota</taxon>
        <taxon>Alphaproteobacteria</taxon>
        <taxon>Hyphomicrobiales</taxon>
        <taxon>Phyllobacteriaceae</taxon>
        <taxon>Neoaquamicrobium</taxon>
    </lineage>
</organism>
<proteinExistence type="inferred from homology"/>
<dbReference type="FunFam" id="3.40.50.620:FF:000007">
    <property type="entry name" value="Glutamate--tRNA ligase"/>
    <property type="match status" value="1"/>
</dbReference>
<comment type="catalytic activity">
    <reaction evidence="10">
        <text>tRNA(Glu) + L-glutamate + ATP = L-glutamyl-tRNA(Glu) + AMP + diphosphate</text>
        <dbReference type="Rhea" id="RHEA:23540"/>
        <dbReference type="Rhea" id="RHEA-COMP:9663"/>
        <dbReference type="Rhea" id="RHEA-COMP:9680"/>
        <dbReference type="ChEBI" id="CHEBI:29985"/>
        <dbReference type="ChEBI" id="CHEBI:30616"/>
        <dbReference type="ChEBI" id="CHEBI:33019"/>
        <dbReference type="ChEBI" id="CHEBI:78442"/>
        <dbReference type="ChEBI" id="CHEBI:78520"/>
        <dbReference type="ChEBI" id="CHEBI:456215"/>
        <dbReference type="EC" id="6.1.1.17"/>
    </reaction>
</comment>
<dbReference type="RefSeq" id="WP_148914025.1">
    <property type="nucleotide sequence ID" value="NZ_VSZS01000058.1"/>
</dbReference>
<dbReference type="SUPFAM" id="SSF48163">
    <property type="entry name" value="An anticodon-binding domain of class I aminoacyl-tRNA synthetases"/>
    <property type="match status" value="1"/>
</dbReference>
<protein>
    <recommendedName>
        <fullName evidence="10">Glutamate--tRNA ligase</fullName>
        <ecNumber evidence="10">6.1.1.17</ecNumber>
    </recommendedName>
    <alternativeName>
        <fullName evidence="10">Glutamyl-tRNA synthetase</fullName>
        <shortName evidence="10">GluRS</shortName>
    </alternativeName>
</protein>
<keyword evidence="9 10" id="KW-0030">Aminoacyl-tRNA synthetase</keyword>
<dbReference type="InterPro" id="IPR000924">
    <property type="entry name" value="Glu/Gln-tRNA-synth"/>
</dbReference>
<dbReference type="CDD" id="cd00808">
    <property type="entry name" value="GluRS_core"/>
    <property type="match status" value="1"/>
</dbReference>
<dbReference type="Gene3D" id="3.40.50.620">
    <property type="entry name" value="HUPs"/>
    <property type="match status" value="1"/>
</dbReference>
<keyword evidence="6 10" id="KW-0547">Nucleotide-binding</keyword>
<sequence>MSDKVVTRFAPSPTGYLHIGGARTALFNWLYAKHTGGLMLLRIEDTDRERSTDAATTAILDGLSWLGLQWDGEPVSQFARAERHREVAEELVRAGKAYHCYATPAELDEMREKARAEGRPPRYDGRWRDRDPSEAPAGVKPAIRIKAPRDGETLVRDRVQGDVRFPNKDLDDFIILRSDGNPTYMHAVVVDDHDMGVTHIIRGDDHLTNAARQTVIYEAMGWDVPVMAHIPLIHGPDGAKLSKRHGALGVEAYRAMGYLPEALRNYLARLGWSHGDDEVMSTQDMIGWFEIEDVNKGAARFDYAKLEALNGVHMRQSEDSALLEQFVATLPYIEERGAIPVDLNETQRARLLAAMPGLKERAKTLVELADSAQYLFASRPLELDEKATQILDADARSTIALLVPEFEKIEDWSAASTEAVVRAHAERTGLKLGKIAQPLRAALTGRATSPGVFDVLAVLGREESVARLRDQGAA</sequence>
<dbReference type="GO" id="GO:0008270">
    <property type="term" value="F:zinc ion binding"/>
    <property type="evidence" value="ECO:0007669"/>
    <property type="project" value="InterPro"/>
</dbReference>
<dbReference type="NCBIfam" id="TIGR00464">
    <property type="entry name" value="gltX_bact"/>
    <property type="match status" value="1"/>
</dbReference>
<dbReference type="Proteomes" id="UP000323258">
    <property type="component" value="Unassembled WGS sequence"/>
</dbReference>
<dbReference type="InterPro" id="IPR049940">
    <property type="entry name" value="GluQ/Sye"/>
</dbReference>
<comment type="similarity">
    <text evidence="2 10">Belongs to the class-I aminoacyl-tRNA synthetase family. Glutamate--tRNA ligase type 1 subfamily.</text>
</comment>
<evidence type="ECO:0000259" key="12">
    <source>
        <dbReference type="Pfam" id="PF00749"/>
    </source>
</evidence>
<dbReference type="HAMAP" id="MF_00022">
    <property type="entry name" value="Glu_tRNA_synth_type1"/>
    <property type="match status" value="1"/>
</dbReference>
<dbReference type="PANTHER" id="PTHR43311">
    <property type="entry name" value="GLUTAMATE--TRNA LIGASE"/>
    <property type="match status" value="1"/>
</dbReference>
<dbReference type="InterPro" id="IPR014729">
    <property type="entry name" value="Rossmann-like_a/b/a_fold"/>
</dbReference>
<dbReference type="GO" id="GO:0004818">
    <property type="term" value="F:glutamate-tRNA ligase activity"/>
    <property type="evidence" value="ECO:0007669"/>
    <property type="project" value="UniProtKB-UniRule"/>
</dbReference>
<comment type="function">
    <text evidence="10">Catalyzes the attachment of glutamate to tRNA(Glu) in a two-step reaction: glutamate is first activated by ATP to form Glu-AMP and then transferred to the acceptor end of tRNA(Glu).</text>
</comment>
<reference evidence="14 15" key="1">
    <citation type="submission" date="2019-08" db="EMBL/GenBank/DDBJ databases">
        <authorList>
            <person name="Seo Y.L."/>
        </authorList>
    </citation>
    <scope>NUCLEOTIDE SEQUENCE [LARGE SCALE GENOMIC DNA]</scope>
    <source>
        <strain evidence="14 15">MaA-C15</strain>
    </source>
</reference>
<comment type="caution">
    <text evidence="10">Lacks conserved residue(s) required for the propagation of feature annotation.</text>
</comment>
<feature type="region of interest" description="Disordered" evidence="11">
    <location>
        <begin position="115"/>
        <end position="138"/>
    </location>
</feature>
<dbReference type="GO" id="GO:0000049">
    <property type="term" value="F:tRNA binding"/>
    <property type="evidence" value="ECO:0007669"/>
    <property type="project" value="InterPro"/>
</dbReference>
<reference evidence="14 15" key="2">
    <citation type="submission" date="2019-09" db="EMBL/GenBank/DDBJ databases">
        <title>Mesorhizobium sp. MaA-C15 isolated from Microcystis aeruginosa.</title>
        <authorList>
            <person name="Jeong S.E."/>
            <person name="Jin H.M."/>
            <person name="Jeon C.O."/>
        </authorList>
    </citation>
    <scope>NUCLEOTIDE SEQUENCE [LARGE SCALE GENOMIC DNA]</scope>
    <source>
        <strain evidence="14 15">MaA-C15</strain>
    </source>
</reference>
<evidence type="ECO:0000256" key="3">
    <source>
        <dbReference type="ARBA" id="ARBA00011245"/>
    </source>
</evidence>
<dbReference type="SUPFAM" id="SSF52374">
    <property type="entry name" value="Nucleotidylyl transferase"/>
    <property type="match status" value="1"/>
</dbReference>
<dbReference type="InterPro" id="IPR020058">
    <property type="entry name" value="Glu/Gln-tRNA-synth_Ib_cat-dom"/>
</dbReference>
<feature type="short sequence motif" description="'HIGH' region" evidence="10">
    <location>
        <begin position="11"/>
        <end position="21"/>
    </location>
</feature>
<feature type="compositionally biased region" description="Basic and acidic residues" evidence="11">
    <location>
        <begin position="115"/>
        <end position="133"/>
    </location>
</feature>
<dbReference type="GO" id="GO:0005524">
    <property type="term" value="F:ATP binding"/>
    <property type="evidence" value="ECO:0007669"/>
    <property type="project" value="UniProtKB-UniRule"/>
</dbReference>
<evidence type="ECO:0000256" key="4">
    <source>
        <dbReference type="ARBA" id="ARBA00022490"/>
    </source>
</evidence>
<evidence type="ECO:0000256" key="1">
    <source>
        <dbReference type="ARBA" id="ARBA00004496"/>
    </source>
</evidence>
<evidence type="ECO:0000256" key="7">
    <source>
        <dbReference type="ARBA" id="ARBA00022840"/>
    </source>
</evidence>
<feature type="binding site" evidence="10">
    <location>
        <position position="243"/>
    </location>
    <ligand>
        <name>ATP</name>
        <dbReference type="ChEBI" id="CHEBI:30616"/>
    </ligand>
</feature>
<evidence type="ECO:0000313" key="14">
    <source>
        <dbReference type="EMBL" id="TYR33817.1"/>
    </source>
</evidence>
<keyword evidence="8 10" id="KW-0648">Protein biosynthesis</keyword>
<evidence type="ECO:0000256" key="10">
    <source>
        <dbReference type="HAMAP-Rule" id="MF_00022"/>
    </source>
</evidence>
<evidence type="ECO:0000256" key="6">
    <source>
        <dbReference type="ARBA" id="ARBA00022741"/>
    </source>
</evidence>
<dbReference type="OrthoDB" id="9807503at2"/>
<dbReference type="EMBL" id="VSZS01000058">
    <property type="protein sequence ID" value="TYR33817.1"/>
    <property type="molecule type" value="Genomic_DNA"/>
</dbReference>
<keyword evidence="4 10" id="KW-0963">Cytoplasm</keyword>
<feature type="domain" description="Glutamyl/glutaminyl-tRNA synthetase class Ib catalytic" evidence="12">
    <location>
        <begin position="4"/>
        <end position="307"/>
    </location>
</feature>
<gene>
    <name evidence="10" type="primary">gltX</name>
    <name evidence="14" type="ORF">FY036_07150</name>
</gene>
<dbReference type="Gene3D" id="1.10.10.350">
    <property type="match status" value="1"/>
</dbReference>
<dbReference type="Pfam" id="PF19269">
    <property type="entry name" value="Anticodon_2"/>
    <property type="match status" value="1"/>
</dbReference>
<keyword evidence="5 10" id="KW-0436">Ligase</keyword>
<evidence type="ECO:0000256" key="2">
    <source>
        <dbReference type="ARBA" id="ARBA00007894"/>
    </source>
</evidence>
<dbReference type="Pfam" id="PF00749">
    <property type="entry name" value="tRNA-synt_1c"/>
    <property type="match status" value="1"/>
</dbReference>
<dbReference type="GO" id="GO:0006424">
    <property type="term" value="P:glutamyl-tRNA aminoacylation"/>
    <property type="evidence" value="ECO:0007669"/>
    <property type="project" value="UniProtKB-UniRule"/>
</dbReference>
<comment type="subcellular location">
    <subcellularLocation>
        <location evidence="1 10">Cytoplasm</location>
    </subcellularLocation>
</comment>
<evidence type="ECO:0000256" key="8">
    <source>
        <dbReference type="ARBA" id="ARBA00022917"/>
    </source>
</evidence>
<feature type="domain" description="Aminoacyl-tRNA synthetase class I anticodon-binding" evidence="13">
    <location>
        <begin position="333"/>
        <end position="470"/>
    </location>
</feature>
<dbReference type="InterPro" id="IPR033910">
    <property type="entry name" value="GluRS_core"/>
</dbReference>
<dbReference type="InterPro" id="IPR001412">
    <property type="entry name" value="aa-tRNA-synth_I_CS"/>
</dbReference>
<dbReference type="InterPro" id="IPR004527">
    <property type="entry name" value="Glu-tRNA-ligase_bac/mito"/>
</dbReference>
<dbReference type="PANTHER" id="PTHR43311:SF2">
    <property type="entry name" value="GLUTAMATE--TRNA LIGASE, MITOCHONDRIAL-RELATED"/>
    <property type="match status" value="1"/>
</dbReference>